<evidence type="ECO:0000313" key="1">
    <source>
        <dbReference type="EMBL" id="RHN79790.1"/>
    </source>
</evidence>
<gene>
    <name evidence="1" type="ORF">MtrunA17_Chr1g0181161</name>
</gene>
<accession>A0A396JNA7</accession>
<organism evidence="1">
    <name type="scientific">Medicago truncatula</name>
    <name type="common">Barrel medic</name>
    <name type="synonym">Medicago tribuloides</name>
    <dbReference type="NCBI Taxonomy" id="3880"/>
    <lineage>
        <taxon>Eukaryota</taxon>
        <taxon>Viridiplantae</taxon>
        <taxon>Streptophyta</taxon>
        <taxon>Embryophyta</taxon>
        <taxon>Tracheophyta</taxon>
        <taxon>Spermatophyta</taxon>
        <taxon>Magnoliopsida</taxon>
        <taxon>eudicotyledons</taxon>
        <taxon>Gunneridae</taxon>
        <taxon>Pentapetalae</taxon>
        <taxon>rosids</taxon>
        <taxon>fabids</taxon>
        <taxon>Fabales</taxon>
        <taxon>Fabaceae</taxon>
        <taxon>Papilionoideae</taxon>
        <taxon>50 kb inversion clade</taxon>
        <taxon>NPAAA clade</taxon>
        <taxon>Hologalegina</taxon>
        <taxon>IRL clade</taxon>
        <taxon>Trifolieae</taxon>
        <taxon>Medicago</taxon>
    </lineage>
</organism>
<comment type="caution">
    <text evidence="1">The sequence shown here is derived from an EMBL/GenBank/DDBJ whole genome shotgun (WGS) entry which is preliminary data.</text>
</comment>
<proteinExistence type="predicted"/>
<dbReference type="AlphaFoldDB" id="A0A396JNA7"/>
<dbReference type="Gramene" id="rna3627">
    <property type="protein sequence ID" value="RHN79790.1"/>
    <property type="gene ID" value="gene3627"/>
</dbReference>
<dbReference type="EMBL" id="PSQE01000001">
    <property type="protein sequence ID" value="RHN79790.1"/>
    <property type="molecule type" value="Genomic_DNA"/>
</dbReference>
<name>A0A396JNA7_MEDTR</name>
<sequence length="65" mass="7966">MCCLEFNPKELLEVRFHNFVMLFYCYKSLCTRNRFHQNSMYNRKPLIKLGPFNLQSTGFETQYFQ</sequence>
<dbReference type="Proteomes" id="UP000265566">
    <property type="component" value="Chromosome 1"/>
</dbReference>
<reference evidence="1" key="1">
    <citation type="journal article" date="2018" name="Nat. Plants">
        <title>Whole-genome landscape of Medicago truncatula symbiotic genes.</title>
        <authorList>
            <person name="Pecrix Y."/>
            <person name="Gamas P."/>
            <person name="Carrere S."/>
        </authorList>
    </citation>
    <scope>NUCLEOTIDE SEQUENCE</scope>
    <source>
        <tissue evidence="1">Leaves</tissue>
    </source>
</reference>
<protein>
    <submittedName>
        <fullName evidence="1">Uncharacterized protein</fullName>
    </submittedName>
</protein>